<dbReference type="InterPro" id="IPR000086">
    <property type="entry name" value="NUDIX_hydrolase_dom"/>
</dbReference>
<dbReference type="Pfam" id="PF00293">
    <property type="entry name" value="NUDIX"/>
    <property type="match status" value="1"/>
</dbReference>
<protein>
    <submittedName>
        <fullName evidence="3">ADP-ribose pyrophosphatase YjhB (NUDIX family)</fullName>
    </submittedName>
</protein>
<dbReference type="AlphaFoldDB" id="A0A7W7RMW8"/>
<dbReference type="PROSITE" id="PS51462">
    <property type="entry name" value="NUDIX"/>
    <property type="match status" value="1"/>
</dbReference>
<evidence type="ECO:0000313" key="2">
    <source>
        <dbReference type="EMBL" id="MBB4929202.1"/>
    </source>
</evidence>
<evidence type="ECO:0000259" key="1">
    <source>
        <dbReference type="PROSITE" id="PS51462"/>
    </source>
</evidence>
<accession>A0A7W7RMW8</accession>
<name>A0A7W7RMW8_9ACTN</name>
<proteinExistence type="predicted"/>
<organism evidence="3 4">
    <name type="scientific">Lipingzhangella halophila</name>
    <dbReference type="NCBI Taxonomy" id="1783352"/>
    <lineage>
        <taxon>Bacteria</taxon>
        <taxon>Bacillati</taxon>
        <taxon>Actinomycetota</taxon>
        <taxon>Actinomycetes</taxon>
        <taxon>Streptosporangiales</taxon>
        <taxon>Nocardiopsidaceae</taxon>
        <taxon>Lipingzhangella</taxon>
    </lineage>
</organism>
<reference evidence="3 4" key="1">
    <citation type="submission" date="2020-08" db="EMBL/GenBank/DDBJ databases">
        <title>Sequencing the genomes of 1000 actinobacteria strains.</title>
        <authorList>
            <person name="Klenk H.-P."/>
        </authorList>
    </citation>
    <scope>NUCLEOTIDE SEQUENCE [LARGE SCALE GENOMIC DNA]</scope>
    <source>
        <strain evidence="3 4">DSM 102030</strain>
    </source>
</reference>
<evidence type="ECO:0000313" key="4">
    <source>
        <dbReference type="Proteomes" id="UP000523007"/>
    </source>
</evidence>
<dbReference type="SUPFAM" id="SSF55811">
    <property type="entry name" value="Nudix"/>
    <property type="match status" value="1"/>
</dbReference>
<dbReference type="RefSeq" id="WP_184573483.1">
    <property type="nucleotide sequence ID" value="NZ_JACHJT010000001.1"/>
</dbReference>
<gene>
    <name evidence="2" type="ORF">F4561_000022</name>
    <name evidence="3" type="ORF">F4561_005596</name>
</gene>
<keyword evidence="4" id="KW-1185">Reference proteome</keyword>
<dbReference type="EMBL" id="JACHJT010000002">
    <property type="protein sequence ID" value="MBB4934702.1"/>
    <property type="molecule type" value="Genomic_DNA"/>
</dbReference>
<dbReference type="InterPro" id="IPR015797">
    <property type="entry name" value="NUDIX_hydrolase-like_dom_sf"/>
</dbReference>
<sequence length="197" mass="21341">MPSRCCGTSVGVIVTDDQGRMLMIERGWYPLGIAPVAGHVTDAHDDPAAALAAEVAEETGLVVTHHEMVWEGWLPNLCASPPAPIPGHHWSLATATVTGTLAPDPIETKGAAWYSEEEIHALAVRTISYARGQITDEGFAAEPGLEPVWLELLHTAGVVYVVDLQRVLLRRLYTTPPESYWMGDRLVSAAQVATRRV</sequence>
<dbReference type="Proteomes" id="UP000523007">
    <property type="component" value="Unassembled WGS sequence"/>
</dbReference>
<dbReference type="Gene3D" id="3.90.79.10">
    <property type="entry name" value="Nucleoside Triphosphate Pyrophosphohydrolase"/>
    <property type="match status" value="1"/>
</dbReference>
<dbReference type="EMBL" id="JACHJT010000001">
    <property type="protein sequence ID" value="MBB4929202.1"/>
    <property type="molecule type" value="Genomic_DNA"/>
</dbReference>
<feature type="domain" description="Nudix hydrolase" evidence="1">
    <location>
        <begin position="3"/>
        <end position="140"/>
    </location>
</feature>
<comment type="caution">
    <text evidence="3">The sequence shown here is derived from an EMBL/GenBank/DDBJ whole genome shotgun (WGS) entry which is preliminary data.</text>
</comment>
<evidence type="ECO:0000313" key="3">
    <source>
        <dbReference type="EMBL" id="MBB4934702.1"/>
    </source>
</evidence>